<keyword evidence="4 10" id="KW-0418">Kinase</keyword>
<keyword evidence="3" id="KW-0547">Nucleotide-binding</keyword>
<comment type="similarity">
    <text evidence="1">Belongs to the FGGY kinase family.</text>
</comment>
<dbReference type="KEGG" id="agv:OJF2_00310"/>
<dbReference type="GO" id="GO:0008993">
    <property type="term" value="F:rhamnulokinase activity"/>
    <property type="evidence" value="ECO:0007669"/>
    <property type="project" value="UniProtKB-EC"/>
</dbReference>
<dbReference type="CDD" id="cd07771">
    <property type="entry name" value="ASKHA_NBD_FGGY_RhaB-like"/>
    <property type="match status" value="1"/>
</dbReference>
<sequence length="500" mass="53852">MATTTDYLALDLGAESGRGMLGRFDGERIALEEVHRFPNQPVKLLDTLHWDLPRLFDDMKAAIRKAATLSPGATLDGIGVDTWGVDFGLIGRGDTLLGNPVHYRDARTDGMMDAAFAAVSRERIYEVTGLQFLPFNTIFQLLALRRAKSPLLDVAETLLMMPDLFGWLLTGRRAGERTDASTTQLLDPRTGAWSDELCKALDLPRAILPGLIDPGTELGPLLPSIAEEAGLSRPVAVIAPGTHDTASAVAAVPASSSSSSAPPDWCYLSSGTWSLLGVEVSQPVINAETMRYNLTNEGGVAGTTRLLKNIMGLWLVQESRRTWARAGREMSYEELTARAQVAPPFSALVDPDDSSFLSHGDMPSRLAAYCKRTNQVLPSDEGAIVRCCLESLALKYRWTIERLEGILGTTIRTIHVVGGGSKNALLCQFTADACGRPVHAGPVEATAIGNILMQAIGRGKLGSIRDLRAVVARSFPAVVFEPRDTAAWDDAAGRFAALVK</sequence>
<dbReference type="EMBL" id="CP042997">
    <property type="protein sequence ID" value="QEH31566.1"/>
    <property type="molecule type" value="Genomic_DNA"/>
</dbReference>
<reference evidence="10 11" key="1">
    <citation type="submission" date="2019-08" db="EMBL/GenBank/DDBJ databases">
        <title>Deep-cultivation of Planctomycetes and their phenomic and genomic characterization uncovers novel biology.</title>
        <authorList>
            <person name="Wiegand S."/>
            <person name="Jogler M."/>
            <person name="Boedeker C."/>
            <person name="Pinto D."/>
            <person name="Vollmers J."/>
            <person name="Rivas-Marin E."/>
            <person name="Kohn T."/>
            <person name="Peeters S.H."/>
            <person name="Heuer A."/>
            <person name="Rast P."/>
            <person name="Oberbeckmann S."/>
            <person name="Bunk B."/>
            <person name="Jeske O."/>
            <person name="Meyerdierks A."/>
            <person name="Storesund J.E."/>
            <person name="Kallscheuer N."/>
            <person name="Luecker S."/>
            <person name="Lage O.M."/>
            <person name="Pohl T."/>
            <person name="Merkel B.J."/>
            <person name="Hornburger P."/>
            <person name="Mueller R.-W."/>
            <person name="Bruemmer F."/>
            <person name="Labrenz M."/>
            <person name="Spormann A.M."/>
            <person name="Op den Camp H."/>
            <person name="Overmann J."/>
            <person name="Amann R."/>
            <person name="Jetten M.S.M."/>
            <person name="Mascher T."/>
            <person name="Medema M.H."/>
            <person name="Devos D.P."/>
            <person name="Kaster A.-K."/>
            <person name="Ovreas L."/>
            <person name="Rohde M."/>
            <person name="Galperin M.Y."/>
            <person name="Jogler C."/>
        </authorList>
    </citation>
    <scope>NUCLEOTIDE SEQUENCE [LARGE SCALE GENOMIC DNA]</scope>
    <source>
        <strain evidence="10 11">OJF2</strain>
    </source>
</reference>
<accession>A0A5B9VSU5</accession>
<evidence type="ECO:0000256" key="6">
    <source>
        <dbReference type="ARBA" id="ARBA00023157"/>
    </source>
</evidence>
<evidence type="ECO:0000313" key="11">
    <source>
        <dbReference type="Proteomes" id="UP000324233"/>
    </source>
</evidence>
<evidence type="ECO:0000259" key="9">
    <source>
        <dbReference type="Pfam" id="PF02782"/>
    </source>
</evidence>
<evidence type="ECO:0000313" key="10">
    <source>
        <dbReference type="EMBL" id="QEH31566.1"/>
    </source>
</evidence>
<dbReference type="InterPro" id="IPR013449">
    <property type="entry name" value="Rhamnulokinase"/>
</dbReference>
<evidence type="ECO:0000256" key="1">
    <source>
        <dbReference type="ARBA" id="ARBA00009156"/>
    </source>
</evidence>
<dbReference type="Gene3D" id="3.30.420.40">
    <property type="match status" value="2"/>
</dbReference>
<dbReference type="InterPro" id="IPR018484">
    <property type="entry name" value="FGGY_N"/>
</dbReference>
<organism evidence="10 11">
    <name type="scientific">Aquisphaera giovannonii</name>
    <dbReference type="NCBI Taxonomy" id="406548"/>
    <lineage>
        <taxon>Bacteria</taxon>
        <taxon>Pseudomonadati</taxon>
        <taxon>Planctomycetota</taxon>
        <taxon>Planctomycetia</taxon>
        <taxon>Isosphaerales</taxon>
        <taxon>Isosphaeraceae</taxon>
        <taxon>Aquisphaera</taxon>
    </lineage>
</organism>
<gene>
    <name evidence="10" type="primary">rhaB</name>
    <name evidence="10" type="ORF">OJF2_00310</name>
</gene>
<dbReference type="RefSeq" id="WP_148590151.1">
    <property type="nucleotide sequence ID" value="NZ_CP042997.1"/>
</dbReference>
<evidence type="ECO:0000256" key="3">
    <source>
        <dbReference type="ARBA" id="ARBA00022741"/>
    </source>
</evidence>
<dbReference type="GO" id="GO:0005524">
    <property type="term" value="F:ATP binding"/>
    <property type="evidence" value="ECO:0007669"/>
    <property type="project" value="UniProtKB-KW"/>
</dbReference>
<keyword evidence="5" id="KW-0067">ATP-binding</keyword>
<dbReference type="InterPro" id="IPR018485">
    <property type="entry name" value="FGGY_C"/>
</dbReference>
<keyword evidence="11" id="KW-1185">Reference proteome</keyword>
<dbReference type="GO" id="GO:0006071">
    <property type="term" value="P:glycerol metabolic process"/>
    <property type="evidence" value="ECO:0007669"/>
    <property type="project" value="TreeGrafter"/>
</dbReference>
<dbReference type="InterPro" id="IPR043129">
    <property type="entry name" value="ATPase_NBD"/>
</dbReference>
<evidence type="ECO:0000259" key="8">
    <source>
        <dbReference type="Pfam" id="PF00370"/>
    </source>
</evidence>
<dbReference type="Pfam" id="PF02782">
    <property type="entry name" value="FGGY_C"/>
    <property type="match status" value="1"/>
</dbReference>
<evidence type="ECO:0000256" key="2">
    <source>
        <dbReference type="ARBA" id="ARBA00022679"/>
    </source>
</evidence>
<evidence type="ECO:0000256" key="4">
    <source>
        <dbReference type="ARBA" id="ARBA00022777"/>
    </source>
</evidence>
<feature type="domain" description="Carbohydrate kinase FGGY N-terminal" evidence="8">
    <location>
        <begin position="7"/>
        <end position="249"/>
    </location>
</feature>
<dbReference type="SUPFAM" id="SSF53067">
    <property type="entry name" value="Actin-like ATPase domain"/>
    <property type="match status" value="2"/>
</dbReference>
<dbReference type="PANTHER" id="PTHR10196:SF93">
    <property type="entry name" value="L-RHAMNULOKINASE"/>
    <property type="match status" value="1"/>
</dbReference>
<keyword evidence="7" id="KW-0684">Rhamnose metabolism</keyword>
<evidence type="ECO:0000256" key="7">
    <source>
        <dbReference type="ARBA" id="ARBA00023308"/>
    </source>
</evidence>
<dbReference type="GO" id="GO:0005829">
    <property type="term" value="C:cytosol"/>
    <property type="evidence" value="ECO:0007669"/>
    <property type="project" value="TreeGrafter"/>
</dbReference>
<dbReference type="GO" id="GO:0019301">
    <property type="term" value="P:rhamnose catabolic process"/>
    <property type="evidence" value="ECO:0007669"/>
    <property type="project" value="InterPro"/>
</dbReference>
<feature type="domain" description="Carbohydrate kinase FGGY C-terminal" evidence="9">
    <location>
        <begin position="267"/>
        <end position="456"/>
    </location>
</feature>
<dbReference type="OrthoDB" id="9761504at2"/>
<name>A0A5B9VSU5_9BACT</name>
<dbReference type="PANTHER" id="PTHR10196">
    <property type="entry name" value="SUGAR KINASE"/>
    <property type="match status" value="1"/>
</dbReference>
<dbReference type="EC" id="2.7.1.5" evidence="10"/>
<dbReference type="Proteomes" id="UP000324233">
    <property type="component" value="Chromosome"/>
</dbReference>
<dbReference type="GO" id="GO:0004370">
    <property type="term" value="F:glycerol kinase activity"/>
    <property type="evidence" value="ECO:0007669"/>
    <property type="project" value="TreeGrafter"/>
</dbReference>
<protein>
    <submittedName>
        <fullName evidence="10">Rhamnulokinase</fullName>
        <ecNumber evidence="10">2.7.1.5</ecNumber>
    </submittedName>
</protein>
<keyword evidence="2 10" id="KW-0808">Transferase</keyword>
<dbReference type="AlphaFoldDB" id="A0A5B9VSU5"/>
<dbReference type="Pfam" id="PF00370">
    <property type="entry name" value="FGGY_N"/>
    <property type="match status" value="1"/>
</dbReference>
<evidence type="ECO:0000256" key="5">
    <source>
        <dbReference type="ARBA" id="ARBA00022840"/>
    </source>
</evidence>
<keyword evidence="6" id="KW-1015">Disulfide bond</keyword>
<proteinExistence type="inferred from homology"/>